<evidence type="ECO:0000259" key="2">
    <source>
        <dbReference type="Pfam" id="PF13472"/>
    </source>
</evidence>
<name>A0A919BAD3_9ACTN</name>
<dbReference type="InterPro" id="IPR036514">
    <property type="entry name" value="SGNH_hydro_sf"/>
</dbReference>
<evidence type="ECO:0000313" key="3">
    <source>
        <dbReference type="EMBL" id="GHF70912.1"/>
    </source>
</evidence>
<dbReference type="EMBL" id="BNBD01000020">
    <property type="protein sequence ID" value="GHF70912.1"/>
    <property type="molecule type" value="Genomic_DNA"/>
</dbReference>
<feature type="region of interest" description="Disordered" evidence="1">
    <location>
        <begin position="21"/>
        <end position="53"/>
    </location>
</feature>
<evidence type="ECO:0000256" key="1">
    <source>
        <dbReference type="SAM" id="MobiDB-lite"/>
    </source>
</evidence>
<dbReference type="Gene3D" id="3.40.50.1110">
    <property type="entry name" value="SGNH hydrolase"/>
    <property type="match status" value="1"/>
</dbReference>
<dbReference type="Proteomes" id="UP000638313">
    <property type="component" value="Unassembled WGS sequence"/>
</dbReference>
<feature type="domain" description="SGNH hydrolase-type esterase" evidence="2">
    <location>
        <begin position="101"/>
        <end position="273"/>
    </location>
</feature>
<protein>
    <recommendedName>
        <fullName evidence="2">SGNH hydrolase-type esterase domain-containing protein</fullName>
    </recommendedName>
</protein>
<gene>
    <name evidence="3" type="ORF">GCM10010218_60310</name>
</gene>
<reference evidence="3" key="2">
    <citation type="submission" date="2020-09" db="EMBL/GenBank/DDBJ databases">
        <authorList>
            <person name="Sun Q."/>
            <person name="Ohkuma M."/>
        </authorList>
    </citation>
    <scope>NUCLEOTIDE SEQUENCE</scope>
    <source>
        <strain evidence="3">JCM 4059</strain>
    </source>
</reference>
<evidence type="ECO:0000313" key="4">
    <source>
        <dbReference type="Proteomes" id="UP000638313"/>
    </source>
</evidence>
<sequence length="292" mass="30413">MLAGMTRAALVAVVAGRIGTAAARRARPAPPPSLPTAGRAAAPADGPTAGRTKRRKQVLLLLARACMAAVMTRPTSPSAFRVPRPDGRYGPEEGEALSLLLLGDSLAAGVGVRSCEETTGAQLATALVQATGRPVNLRVGARPGATTRSVRTQSYDATGPGLAVVIVGGNDVLLPVRLSRSARRLGALVTRLRHDGWAVAAVTCPDYAAATGVRPWIHTTAARRSRRLARLQQEAAQDAGAHVIPLSADIFLRNPADMFSEDGCHPSARGYAAQITHCLPAVLEALPVRPPH</sequence>
<dbReference type="SUPFAM" id="SSF52266">
    <property type="entry name" value="SGNH hydrolase"/>
    <property type="match status" value="1"/>
</dbReference>
<accession>A0A919BAD3</accession>
<organism evidence="3 4">
    <name type="scientific">Streptomyces mashuensis</name>
    <dbReference type="NCBI Taxonomy" id="33904"/>
    <lineage>
        <taxon>Bacteria</taxon>
        <taxon>Bacillati</taxon>
        <taxon>Actinomycetota</taxon>
        <taxon>Actinomycetes</taxon>
        <taxon>Kitasatosporales</taxon>
        <taxon>Streptomycetaceae</taxon>
        <taxon>Streptomyces</taxon>
    </lineage>
</organism>
<keyword evidence="4" id="KW-1185">Reference proteome</keyword>
<proteinExistence type="predicted"/>
<dbReference type="InterPro" id="IPR013830">
    <property type="entry name" value="SGNH_hydro"/>
</dbReference>
<dbReference type="AlphaFoldDB" id="A0A919BAD3"/>
<dbReference type="Pfam" id="PF13472">
    <property type="entry name" value="Lipase_GDSL_2"/>
    <property type="match status" value="1"/>
</dbReference>
<comment type="caution">
    <text evidence="3">The sequence shown here is derived from an EMBL/GenBank/DDBJ whole genome shotgun (WGS) entry which is preliminary data.</text>
</comment>
<reference evidence="3" key="1">
    <citation type="journal article" date="2014" name="Int. J. Syst. Evol. Microbiol.">
        <title>Complete genome sequence of Corynebacterium casei LMG S-19264T (=DSM 44701T), isolated from a smear-ripened cheese.</title>
        <authorList>
            <consortium name="US DOE Joint Genome Institute (JGI-PGF)"/>
            <person name="Walter F."/>
            <person name="Albersmeier A."/>
            <person name="Kalinowski J."/>
            <person name="Ruckert C."/>
        </authorList>
    </citation>
    <scope>NUCLEOTIDE SEQUENCE</scope>
    <source>
        <strain evidence="3">JCM 4059</strain>
    </source>
</reference>